<reference evidence="2 3" key="1">
    <citation type="submission" date="2019-05" db="EMBL/GenBank/DDBJ databases">
        <authorList>
            <person name="Lee S.D."/>
        </authorList>
    </citation>
    <scope>NUCLEOTIDE SEQUENCE [LARGE SCALE GENOMIC DNA]</scope>
    <source>
        <strain evidence="2 3">C5-26</strain>
    </source>
</reference>
<sequence length="80" mass="8537">MSTRAIARVVGVRTSQAAADAEVSSTGHLHPTVNTETGEVSDDYDLEPDEDVLTNPTSCMGSTRSNSRCGSIPCGRQRRQ</sequence>
<dbReference type="AlphaFoldDB" id="A0A563E096"/>
<feature type="compositionally biased region" description="Acidic residues" evidence="1">
    <location>
        <begin position="39"/>
        <end position="52"/>
    </location>
</feature>
<gene>
    <name evidence="2" type="ORF">FGL98_12370</name>
</gene>
<evidence type="ECO:0000256" key="1">
    <source>
        <dbReference type="SAM" id="MobiDB-lite"/>
    </source>
</evidence>
<feature type="compositionally biased region" description="Polar residues" evidence="1">
    <location>
        <begin position="54"/>
        <end position="69"/>
    </location>
</feature>
<proteinExistence type="predicted"/>
<accession>A0A563E096</accession>
<organism evidence="2 3">
    <name type="scientific">Leekyejoonella antrihumi</name>
    <dbReference type="NCBI Taxonomy" id="1660198"/>
    <lineage>
        <taxon>Bacteria</taxon>
        <taxon>Bacillati</taxon>
        <taxon>Actinomycetota</taxon>
        <taxon>Actinomycetes</taxon>
        <taxon>Micrococcales</taxon>
        <taxon>Dermacoccaceae</taxon>
        <taxon>Leekyejoonella</taxon>
    </lineage>
</organism>
<feature type="region of interest" description="Disordered" evidence="1">
    <location>
        <begin position="15"/>
        <end position="80"/>
    </location>
</feature>
<reference evidence="2 3" key="2">
    <citation type="submission" date="2019-08" db="EMBL/GenBank/DDBJ databases">
        <title>Jejuicoccus antrihumi gen. nov., sp. nov., a new member of the family Dermacoccaceae isolated from a cave.</title>
        <authorList>
            <person name="Schumann P."/>
            <person name="Kim I.S."/>
        </authorList>
    </citation>
    <scope>NUCLEOTIDE SEQUENCE [LARGE SCALE GENOMIC DNA]</scope>
    <source>
        <strain evidence="2 3">C5-26</strain>
    </source>
</reference>
<name>A0A563E096_9MICO</name>
<evidence type="ECO:0000313" key="2">
    <source>
        <dbReference type="EMBL" id="TWP35799.1"/>
    </source>
</evidence>
<keyword evidence="3" id="KW-1185">Reference proteome</keyword>
<dbReference type="RefSeq" id="WP_146317078.1">
    <property type="nucleotide sequence ID" value="NZ_VCQV01000016.1"/>
</dbReference>
<protein>
    <submittedName>
        <fullName evidence="2">Uncharacterized protein</fullName>
    </submittedName>
</protein>
<comment type="caution">
    <text evidence="2">The sequence shown here is derived from an EMBL/GenBank/DDBJ whole genome shotgun (WGS) entry which is preliminary data.</text>
</comment>
<dbReference type="Proteomes" id="UP000320244">
    <property type="component" value="Unassembled WGS sequence"/>
</dbReference>
<evidence type="ECO:0000313" key="3">
    <source>
        <dbReference type="Proteomes" id="UP000320244"/>
    </source>
</evidence>
<feature type="compositionally biased region" description="Polar residues" evidence="1">
    <location>
        <begin position="15"/>
        <end position="38"/>
    </location>
</feature>
<dbReference type="EMBL" id="VCQV01000016">
    <property type="protein sequence ID" value="TWP35799.1"/>
    <property type="molecule type" value="Genomic_DNA"/>
</dbReference>